<dbReference type="InterPro" id="IPR055558">
    <property type="entry name" value="DUF7134"/>
</dbReference>
<evidence type="ECO:0000256" key="2">
    <source>
        <dbReference type="ARBA" id="ARBA00012438"/>
    </source>
</evidence>
<dbReference type="PANTHER" id="PTHR24421:SF10">
    <property type="entry name" value="NITRATE_NITRITE SENSOR PROTEIN NARQ"/>
    <property type="match status" value="1"/>
</dbReference>
<evidence type="ECO:0000256" key="4">
    <source>
        <dbReference type="ARBA" id="ARBA00022679"/>
    </source>
</evidence>
<feature type="transmembrane region" description="Helical" evidence="10">
    <location>
        <begin position="104"/>
        <end position="123"/>
    </location>
</feature>
<keyword evidence="10" id="KW-0812">Transmembrane</keyword>
<evidence type="ECO:0000256" key="1">
    <source>
        <dbReference type="ARBA" id="ARBA00000085"/>
    </source>
</evidence>
<feature type="transmembrane region" description="Helical" evidence="10">
    <location>
        <begin position="16"/>
        <end position="32"/>
    </location>
</feature>
<keyword evidence="6" id="KW-0418">Kinase</keyword>
<evidence type="ECO:0000256" key="7">
    <source>
        <dbReference type="ARBA" id="ARBA00022840"/>
    </source>
</evidence>
<feature type="transmembrane region" description="Helical" evidence="10">
    <location>
        <begin position="38"/>
        <end position="55"/>
    </location>
</feature>
<keyword evidence="10" id="KW-1133">Transmembrane helix</keyword>
<feature type="compositionally biased region" description="Basic and acidic residues" evidence="9">
    <location>
        <begin position="211"/>
        <end position="223"/>
    </location>
</feature>
<evidence type="ECO:0000256" key="10">
    <source>
        <dbReference type="SAM" id="Phobius"/>
    </source>
</evidence>
<keyword evidence="10" id="KW-0472">Membrane</keyword>
<dbReference type="AlphaFoldDB" id="A0A6J4SXR2"/>
<evidence type="ECO:0000256" key="6">
    <source>
        <dbReference type="ARBA" id="ARBA00022777"/>
    </source>
</evidence>
<evidence type="ECO:0000256" key="5">
    <source>
        <dbReference type="ARBA" id="ARBA00022741"/>
    </source>
</evidence>
<keyword evidence="4" id="KW-0808">Transferase</keyword>
<name>A0A6J4SXR2_9ACTN</name>
<feature type="domain" description="Signal transduction histidine kinase subgroup 3 dimerisation and phosphoacceptor" evidence="11">
    <location>
        <begin position="181"/>
        <end position="218"/>
    </location>
</feature>
<evidence type="ECO:0000259" key="12">
    <source>
        <dbReference type="Pfam" id="PF23539"/>
    </source>
</evidence>
<keyword evidence="5" id="KW-0547">Nucleotide-binding</keyword>
<proteinExistence type="predicted"/>
<accession>A0A6J4SXR2</accession>
<comment type="catalytic activity">
    <reaction evidence="1">
        <text>ATP + protein L-histidine = ADP + protein N-phospho-L-histidine.</text>
        <dbReference type="EC" id="2.7.13.3"/>
    </reaction>
</comment>
<protein>
    <recommendedName>
        <fullName evidence="2">histidine kinase</fullName>
        <ecNumber evidence="2">2.7.13.3</ecNumber>
    </recommendedName>
</protein>
<reference evidence="13" key="1">
    <citation type="submission" date="2020-02" db="EMBL/GenBank/DDBJ databases">
        <authorList>
            <person name="Meier V. D."/>
        </authorList>
    </citation>
    <scope>NUCLEOTIDE SEQUENCE</scope>
    <source>
        <strain evidence="13">AVDCRST_MAG67</strain>
    </source>
</reference>
<dbReference type="Pfam" id="PF07730">
    <property type="entry name" value="HisKA_3"/>
    <property type="match status" value="1"/>
</dbReference>
<dbReference type="GO" id="GO:0000155">
    <property type="term" value="F:phosphorelay sensor kinase activity"/>
    <property type="evidence" value="ECO:0007669"/>
    <property type="project" value="InterPro"/>
</dbReference>
<dbReference type="GO" id="GO:0046983">
    <property type="term" value="F:protein dimerization activity"/>
    <property type="evidence" value="ECO:0007669"/>
    <property type="project" value="InterPro"/>
</dbReference>
<gene>
    <name evidence="13" type="ORF">AVDCRST_MAG67-2561</name>
</gene>
<dbReference type="GO" id="GO:0016020">
    <property type="term" value="C:membrane"/>
    <property type="evidence" value="ECO:0007669"/>
    <property type="project" value="InterPro"/>
</dbReference>
<dbReference type="Pfam" id="PF23539">
    <property type="entry name" value="DUF7134"/>
    <property type="match status" value="1"/>
</dbReference>
<keyword evidence="7" id="KW-0067">ATP-binding</keyword>
<dbReference type="PANTHER" id="PTHR24421">
    <property type="entry name" value="NITRATE/NITRITE SENSOR PROTEIN NARX-RELATED"/>
    <property type="match status" value="1"/>
</dbReference>
<keyword evidence="8" id="KW-0902">Two-component regulatory system</keyword>
<dbReference type="EC" id="2.7.13.3" evidence="2"/>
<dbReference type="GO" id="GO:0005524">
    <property type="term" value="F:ATP binding"/>
    <property type="evidence" value="ECO:0007669"/>
    <property type="project" value="UniProtKB-KW"/>
</dbReference>
<feature type="transmembrane region" description="Helical" evidence="10">
    <location>
        <begin position="62"/>
        <end position="84"/>
    </location>
</feature>
<feature type="domain" description="DUF7134" evidence="12">
    <location>
        <begin position="21"/>
        <end position="153"/>
    </location>
</feature>
<dbReference type="InterPro" id="IPR050482">
    <property type="entry name" value="Sensor_HK_TwoCompSys"/>
</dbReference>
<feature type="compositionally biased region" description="Basic residues" evidence="9">
    <location>
        <begin position="269"/>
        <end position="282"/>
    </location>
</feature>
<evidence type="ECO:0000259" key="11">
    <source>
        <dbReference type="Pfam" id="PF07730"/>
    </source>
</evidence>
<evidence type="ECO:0000313" key="13">
    <source>
        <dbReference type="EMBL" id="CAA9508226.1"/>
    </source>
</evidence>
<dbReference type="InterPro" id="IPR011712">
    <property type="entry name" value="Sig_transdc_His_kin_sub3_dim/P"/>
</dbReference>
<evidence type="ECO:0000256" key="3">
    <source>
        <dbReference type="ARBA" id="ARBA00022553"/>
    </source>
</evidence>
<evidence type="ECO:0000256" key="9">
    <source>
        <dbReference type="SAM" id="MobiDB-lite"/>
    </source>
</evidence>
<evidence type="ECO:0000256" key="8">
    <source>
        <dbReference type="ARBA" id="ARBA00023012"/>
    </source>
</evidence>
<feature type="region of interest" description="Disordered" evidence="9">
    <location>
        <begin position="211"/>
        <end position="282"/>
    </location>
</feature>
<keyword evidence="3" id="KW-0597">Phosphoprotein</keyword>
<dbReference type="EMBL" id="CADCVQ010000104">
    <property type="protein sequence ID" value="CAA9508226.1"/>
    <property type="molecule type" value="Genomic_DNA"/>
</dbReference>
<dbReference type="Gene3D" id="1.20.5.1930">
    <property type="match status" value="1"/>
</dbReference>
<sequence length="282" mass="30088">MDWWRAALRAADRRELPLVGGLAALLIADGVVFPDGELTVTAVAAVALATVPLLWRRRAPQLALLAIAAGVFACLATLVPEHVVGVPLMVSAYFVAAAGDRLRSALTAVIVVAVAIGAVVLYLDEGAQWRDALLNGVLLLLAVATGDAVRARRAFRQATLAREAEQERERRADALRMVAEERLRIAQEVHDVVAHAMVAISVQAGTAAHVLDRRPEHGTHRTAGDQGRLGRGVDRSGPDARPAARRRRSRAPAADRGPVGPGRAGRPAARGRHRRRRGDRGS</sequence>
<organism evidence="13">
    <name type="scientific">uncultured Solirubrobacteraceae bacterium</name>
    <dbReference type="NCBI Taxonomy" id="1162706"/>
    <lineage>
        <taxon>Bacteria</taxon>
        <taxon>Bacillati</taxon>
        <taxon>Actinomycetota</taxon>
        <taxon>Thermoleophilia</taxon>
        <taxon>Solirubrobacterales</taxon>
        <taxon>Solirubrobacteraceae</taxon>
        <taxon>environmental samples</taxon>
    </lineage>
</organism>